<evidence type="ECO:0000313" key="8">
    <source>
        <dbReference type="Proteomes" id="UP000001929"/>
    </source>
</evidence>
<keyword evidence="5 7" id="KW-0456">Lyase</keyword>
<dbReference type="KEGG" id="rru:Rru_A2249"/>
<protein>
    <recommendedName>
        <fullName evidence="5">L-threonine aldolase</fullName>
        <ecNumber evidence="5">4.1.2.48</ecNumber>
    </recommendedName>
</protein>
<evidence type="ECO:0000256" key="5">
    <source>
        <dbReference type="PIRNR" id="PIRNR038940"/>
    </source>
</evidence>
<dbReference type="eggNOG" id="COG2008">
    <property type="taxonomic scope" value="Bacteria"/>
</dbReference>
<dbReference type="InterPro" id="IPR001597">
    <property type="entry name" value="ArAA_b-elim_lyase/Thr_aldolase"/>
</dbReference>
<evidence type="ECO:0000256" key="3">
    <source>
        <dbReference type="ARBA" id="ARBA00011881"/>
    </source>
</evidence>
<dbReference type="STRING" id="269796.Rru_A2249"/>
<dbReference type="InterPro" id="IPR015421">
    <property type="entry name" value="PyrdxlP-dep_Trfase_major"/>
</dbReference>
<evidence type="ECO:0000259" key="6">
    <source>
        <dbReference type="Pfam" id="PF01212"/>
    </source>
</evidence>
<evidence type="ECO:0000256" key="4">
    <source>
        <dbReference type="ARBA" id="ARBA00022898"/>
    </source>
</evidence>
<comment type="function">
    <text evidence="5">Catalyzes the cleavage of L-allo-threonine and L-threonine to glycine and acetaldehyde.</text>
</comment>
<comment type="similarity">
    <text evidence="2 5">Belongs to the threonine aldolase family.</text>
</comment>
<keyword evidence="8" id="KW-1185">Reference proteome</keyword>
<reference evidence="7 8" key="1">
    <citation type="journal article" date="2011" name="Stand. Genomic Sci.">
        <title>Complete genome sequence of Rhodospirillum rubrum type strain (S1).</title>
        <authorList>
            <person name="Munk A.C."/>
            <person name="Copeland A."/>
            <person name="Lucas S."/>
            <person name="Lapidus A."/>
            <person name="Del Rio T.G."/>
            <person name="Barry K."/>
            <person name="Detter J.C."/>
            <person name="Hammon N."/>
            <person name="Israni S."/>
            <person name="Pitluck S."/>
            <person name="Brettin T."/>
            <person name="Bruce D."/>
            <person name="Han C."/>
            <person name="Tapia R."/>
            <person name="Gilna P."/>
            <person name="Schmutz J."/>
            <person name="Larimer F."/>
            <person name="Land M."/>
            <person name="Kyrpides N.C."/>
            <person name="Mavromatis K."/>
            <person name="Richardson P."/>
            <person name="Rohde M."/>
            <person name="Goker M."/>
            <person name="Klenk H.P."/>
            <person name="Zhang Y."/>
            <person name="Roberts G.P."/>
            <person name="Reslewic S."/>
            <person name="Schwartz D.C."/>
        </authorList>
    </citation>
    <scope>NUCLEOTIDE SEQUENCE [LARGE SCALE GENOMIC DNA]</scope>
    <source>
        <strain evidence="8">ATCC 11170 / ATH 1.1.1 / DSM 467 / LMG 4362 / NCIMB 8255 / S1</strain>
    </source>
</reference>
<dbReference type="EC" id="4.1.2.48" evidence="5"/>
<comment type="subunit">
    <text evidence="3">Homotetramer.</text>
</comment>
<dbReference type="RefSeq" id="WP_011389904.1">
    <property type="nucleotide sequence ID" value="NC_007643.1"/>
</dbReference>
<dbReference type="Gene3D" id="3.90.1150.10">
    <property type="entry name" value="Aspartate Aminotransferase, domain 1"/>
    <property type="match status" value="1"/>
</dbReference>
<dbReference type="HOGENOM" id="CLU_049619_0_0_5"/>
<dbReference type="PANTHER" id="PTHR48097:SF5">
    <property type="entry name" value="LOW SPECIFICITY L-THREONINE ALDOLASE"/>
    <property type="match status" value="1"/>
</dbReference>
<dbReference type="PIRSF" id="PIRSF038940">
    <property type="entry name" value="Low_specificity_LTA"/>
    <property type="match status" value="1"/>
</dbReference>
<dbReference type="EMBL" id="CP000230">
    <property type="protein sequence ID" value="ABC23049.1"/>
    <property type="molecule type" value="Genomic_DNA"/>
</dbReference>
<accession>Q2RS46</accession>
<dbReference type="SUPFAM" id="SSF53383">
    <property type="entry name" value="PLP-dependent transferases"/>
    <property type="match status" value="1"/>
</dbReference>
<evidence type="ECO:0000256" key="2">
    <source>
        <dbReference type="ARBA" id="ARBA00006966"/>
    </source>
</evidence>
<comment type="cofactor">
    <cofactor evidence="1 5">
        <name>pyridoxal 5'-phosphate</name>
        <dbReference type="ChEBI" id="CHEBI:597326"/>
    </cofactor>
</comment>
<comment type="catalytic activity">
    <reaction evidence="5">
        <text>L-threonine = acetaldehyde + glycine</text>
        <dbReference type="Rhea" id="RHEA:19625"/>
        <dbReference type="ChEBI" id="CHEBI:15343"/>
        <dbReference type="ChEBI" id="CHEBI:57305"/>
        <dbReference type="ChEBI" id="CHEBI:57926"/>
        <dbReference type="EC" id="4.1.2.48"/>
    </reaction>
</comment>
<proteinExistence type="inferred from homology"/>
<dbReference type="PhylomeDB" id="Q2RS46"/>
<dbReference type="InterPro" id="IPR015422">
    <property type="entry name" value="PyrdxlP-dep_Trfase_small"/>
</dbReference>
<keyword evidence="4 5" id="KW-0663">Pyridoxal phosphate</keyword>
<name>Q2RS46_RHORT</name>
<gene>
    <name evidence="7" type="ordered locus">Rru_A2249</name>
</gene>
<comment type="catalytic activity">
    <reaction evidence="5">
        <text>L-allo-threonine = acetaldehyde + glycine</text>
        <dbReference type="Rhea" id="RHEA:26209"/>
        <dbReference type="ChEBI" id="CHEBI:15343"/>
        <dbReference type="ChEBI" id="CHEBI:57305"/>
        <dbReference type="ChEBI" id="CHEBI:58585"/>
        <dbReference type="EC" id="4.1.2.48"/>
    </reaction>
</comment>
<organism evidence="7 8">
    <name type="scientific">Rhodospirillum rubrum (strain ATCC 11170 / ATH 1.1.1 / DSM 467 / LMG 4362 / NCIMB 8255 / S1)</name>
    <dbReference type="NCBI Taxonomy" id="269796"/>
    <lineage>
        <taxon>Bacteria</taxon>
        <taxon>Pseudomonadati</taxon>
        <taxon>Pseudomonadota</taxon>
        <taxon>Alphaproteobacteria</taxon>
        <taxon>Rhodospirillales</taxon>
        <taxon>Rhodospirillaceae</taxon>
        <taxon>Rhodospirillum</taxon>
    </lineage>
</organism>
<evidence type="ECO:0000256" key="1">
    <source>
        <dbReference type="ARBA" id="ARBA00001933"/>
    </source>
</evidence>
<evidence type="ECO:0000313" key="7">
    <source>
        <dbReference type="EMBL" id="ABC23049.1"/>
    </source>
</evidence>
<feature type="domain" description="Aromatic amino acid beta-eliminating lyase/threonine aldolase" evidence="6">
    <location>
        <begin position="4"/>
        <end position="295"/>
    </location>
</feature>
<dbReference type="GO" id="GO:0008732">
    <property type="term" value="F:L-allo-threonine aldolase activity"/>
    <property type="evidence" value="ECO:0007669"/>
    <property type="project" value="RHEA"/>
</dbReference>
<dbReference type="PATRIC" id="fig|269796.9.peg.2347"/>
<dbReference type="InterPro" id="IPR026273">
    <property type="entry name" value="Low_specificity_L-TA_bact"/>
</dbReference>
<dbReference type="EnsemblBacteria" id="ABC23049">
    <property type="protein sequence ID" value="ABC23049"/>
    <property type="gene ID" value="Rru_A2249"/>
</dbReference>
<dbReference type="GO" id="GO:0006567">
    <property type="term" value="P:L-threonine catabolic process"/>
    <property type="evidence" value="ECO:0007669"/>
    <property type="project" value="UniProtKB-UniRule"/>
</dbReference>
<dbReference type="InterPro" id="IPR015424">
    <property type="entry name" value="PyrdxlP-dep_Trfase"/>
</dbReference>
<sequence length="349" mass="36104">MVNLCSDNVAGALPAVLDALVEAGRGAAMPYGADPWSARLDALVAEIFERPAMVFPVATGTAANSLALACLTPPWGAVYCHDEAHVMVDECGAPEFFTGGAKLIGIGGRDSRLDPQALRAAVTQAAGSDHPVHVARPSAVTITTVSEGGTLYAPADVAAIADVCRTFSLGLHMDGARFAGTLAALGCSPADLTWKAGVDILSLGATKGGALAAEAVVVFDPALAETLAYRRKKSGHLVSKMRFLSAQLVAWLSEGRWLSAARHANGLAQRLGAGLDTVPGARLVAPVEANMAFVAFDQPLSDGLRGRGHAFYPWPAHGPQAVRLVTSFETTDEDVEAFLADARAIAAGR</sequence>
<dbReference type="Proteomes" id="UP000001929">
    <property type="component" value="Chromosome"/>
</dbReference>
<dbReference type="Gene3D" id="3.40.640.10">
    <property type="entry name" value="Type I PLP-dependent aspartate aminotransferase-like (Major domain)"/>
    <property type="match status" value="1"/>
</dbReference>
<dbReference type="Pfam" id="PF01212">
    <property type="entry name" value="Beta_elim_lyase"/>
    <property type="match status" value="1"/>
</dbReference>
<dbReference type="PANTHER" id="PTHR48097">
    <property type="entry name" value="L-THREONINE ALDOLASE-RELATED"/>
    <property type="match status" value="1"/>
</dbReference>
<dbReference type="AlphaFoldDB" id="Q2RS46"/>